<dbReference type="AlphaFoldDB" id="A0A8H7UI60"/>
<sequence>MHDTSSDIKLLRLLEATLYELQVSVADWKAKAATDESYVIRKCINDCEEILNMVVDTPSHFALYAQRFQELIPYSWVVHMPSLIISICLYCKLYPERLYPFIGHLKKDGIITEPSNAVFSKQMNALLSVPETSMIAIECTCLEIENAIVDQKNDISIEADVFTAVDGLEKLHGFDDDVTEVQTMDAFSQELCLLVASVPPSQVAKMSWVTIAAFNLLVSWNHSRQMGDLGGYSSSIVLAMMSKITVLLKDLVFTLPCHYELGDALLRPMIATVSAFYVALRSSAFQAHMHEDTFRRLEIDIEKVWRNHRNQRRAYLVTHSNQDLRNEDSCSRSIYGVLLVMTQSVPHQS</sequence>
<dbReference type="OrthoDB" id="2394822at2759"/>
<dbReference type="Proteomes" id="UP000612746">
    <property type="component" value="Unassembled WGS sequence"/>
</dbReference>
<organism evidence="1 2">
    <name type="scientific">Umbelopsis vinacea</name>
    <dbReference type="NCBI Taxonomy" id="44442"/>
    <lineage>
        <taxon>Eukaryota</taxon>
        <taxon>Fungi</taxon>
        <taxon>Fungi incertae sedis</taxon>
        <taxon>Mucoromycota</taxon>
        <taxon>Mucoromycotina</taxon>
        <taxon>Umbelopsidomycetes</taxon>
        <taxon>Umbelopsidales</taxon>
        <taxon>Umbelopsidaceae</taxon>
        <taxon>Umbelopsis</taxon>
    </lineage>
</organism>
<reference evidence="1" key="1">
    <citation type="submission" date="2020-12" db="EMBL/GenBank/DDBJ databases">
        <title>Metabolic potential, ecology and presence of endohyphal bacteria is reflected in genomic diversity of Mucoromycotina.</title>
        <authorList>
            <person name="Muszewska A."/>
            <person name="Okrasinska A."/>
            <person name="Steczkiewicz K."/>
            <person name="Drgas O."/>
            <person name="Orlowska M."/>
            <person name="Perlinska-Lenart U."/>
            <person name="Aleksandrzak-Piekarczyk T."/>
            <person name="Szatraj K."/>
            <person name="Zielenkiewicz U."/>
            <person name="Pilsyk S."/>
            <person name="Malc E."/>
            <person name="Mieczkowski P."/>
            <person name="Kruszewska J.S."/>
            <person name="Biernat P."/>
            <person name="Pawlowska J."/>
        </authorList>
    </citation>
    <scope>NUCLEOTIDE SEQUENCE</scope>
    <source>
        <strain evidence="1">WA0000051536</strain>
    </source>
</reference>
<name>A0A8H7UI60_9FUNG</name>
<protein>
    <submittedName>
        <fullName evidence="1">Uncharacterized protein</fullName>
    </submittedName>
</protein>
<evidence type="ECO:0000313" key="1">
    <source>
        <dbReference type="EMBL" id="KAG2183965.1"/>
    </source>
</evidence>
<evidence type="ECO:0000313" key="2">
    <source>
        <dbReference type="Proteomes" id="UP000612746"/>
    </source>
</evidence>
<comment type="caution">
    <text evidence="1">The sequence shown here is derived from an EMBL/GenBank/DDBJ whole genome shotgun (WGS) entry which is preliminary data.</text>
</comment>
<gene>
    <name evidence="1" type="ORF">INT44_008976</name>
</gene>
<dbReference type="EMBL" id="JAEPRA010000006">
    <property type="protein sequence ID" value="KAG2183965.1"/>
    <property type="molecule type" value="Genomic_DNA"/>
</dbReference>
<keyword evidence="2" id="KW-1185">Reference proteome</keyword>
<accession>A0A8H7UI60</accession>
<proteinExistence type="predicted"/>